<evidence type="ECO:0000259" key="6">
    <source>
        <dbReference type="PROSITE" id="PS50893"/>
    </source>
</evidence>
<sequence>MSSSTQPAAPAAPVVPAFAAHDVVVSYDRRPVVRGVSFEIAPGETVAVMGPNGSGKSTLTRALLGLVPLTSGRVSICGTPLRRFRDWARIGYVPQRLSVGGGVPATVREVVASGRINRRRRFRPASARDRAAVSDALAAVGLLDRADDSVYGLSGGQQQRVLIARALAGEPDIFVMDEPMAGVDAANQQALARTLEALSQRGATVLLVLHELGPLQPLIGRALTLDNGTLVGDGAPHSPEGDCAAPGHDHVHPHADADRRPSALPVVEVPRSA</sequence>
<keyword evidence="2" id="KW-0813">Transport</keyword>
<feature type="region of interest" description="Disordered" evidence="5">
    <location>
        <begin position="230"/>
        <end position="273"/>
    </location>
</feature>
<dbReference type="InterPro" id="IPR050153">
    <property type="entry name" value="Metal_Ion_Import_ABC"/>
</dbReference>
<dbReference type="GO" id="GO:0005524">
    <property type="term" value="F:ATP binding"/>
    <property type="evidence" value="ECO:0007669"/>
    <property type="project" value="UniProtKB-KW"/>
</dbReference>
<comment type="similarity">
    <text evidence="1">Belongs to the ABC transporter superfamily.</text>
</comment>
<evidence type="ECO:0000313" key="8">
    <source>
        <dbReference type="Proteomes" id="UP000074382"/>
    </source>
</evidence>
<keyword evidence="8" id="KW-1185">Reference proteome</keyword>
<dbReference type="Proteomes" id="UP000074382">
    <property type="component" value="Unassembled WGS sequence"/>
</dbReference>
<dbReference type="Pfam" id="PF00005">
    <property type="entry name" value="ABC_tran"/>
    <property type="match status" value="1"/>
</dbReference>
<feature type="domain" description="ABC transporter" evidence="6">
    <location>
        <begin position="18"/>
        <end position="252"/>
    </location>
</feature>
<dbReference type="EMBL" id="LGEM01000138">
    <property type="protein sequence ID" value="KUP95222.1"/>
    <property type="molecule type" value="Genomic_DNA"/>
</dbReference>
<dbReference type="Gene3D" id="3.40.50.300">
    <property type="entry name" value="P-loop containing nucleotide triphosphate hydrolases"/>
    <property type="match status" value="1"/>
</dbReference>
<dbReference type="PROSITE" id="PS00211">
    <property type="entry name" value="ABC_TRANSPORTER_1"/>
    <property type="match status" value="1"/>
</dbReference>
<evidence type="ECO:0000256" key="4">
    <source>
        <dbReference type="ARBA" id="ARBA00022840"/>
    </source>
</evidence>
<dbReference type="InterPro" id="IPR027417">
    <property type="entry name" value="P-loop_NTPase"/>
</dbReference>
<dbReference type="InterPro" id="IPR003593">
    <property type="entry name" value="AAA+_ATPase"/>
</dbReference>
<protein>
    <submittedName>
        <fullName evidence="7">ABC transporter ATP-binding protein</fullName>
    </submittedName>
</protein>
<name>A0A147KD50_THECS</name>
<dbReference type="OrthoDB" id="5296765at2"/>
<dbReference type="RefSeq" id="WP_068753000.1">
    <property type="nucleotide sequence ID" value="NZ_KQ950180.1"/>
</dbReference>
<dbReference type="GO" id="GO:0016887">
    <property type="term" value="F:ATP hydrolysis activity"/>
    <property type="evidence" value="ECO:0007669"/>
    <property type="project" value="InterPro"/>
</dbReference>
<proteinExistence type="inferred from homology"/>
<gene>
    <name evidence="7" type="ORF">AC529_18765</name>
</gene>
<comment type="caution">
    <text evidence="7">The sequence shown here is derived from an EMBL/GenBank/DDBJ whole genome shotgun (WGS) entry which is preliminary data.</text>
</comment>
<dbReference type="AlphaFoldDB" id="A0A147KD50"/>
<dbReference type="PANTHER" id="PTHR42734">
    <property type="entry name" value="METAL TRANSPORT SYSTEM ATP-BINDING PROTEIN TM_0124-RELATED"/>
    <property type="match status" value="1"/>
</dbReference>
<organism evidence="7 8">
    <name type="scientific">Thermobifida cellulosilytica TB100</name>
    <dbReference type="NCBI Taxonomy" id="665004"/>
    <lineage>
        <taxon>Bacteria</taxon>
        <taxon>Bacillati</taxon>
        <taxon>Actinomycetota</taxon>
        <taxon>Actinomycetes</taxon>
        <taxon>Streptosporangiales</taxon>
        <taxon>Nocardiopsidaceae</taxon>
        <taxon>Thermobifida</taxon>
    </lineage>
</organism>
<evidence type="ECO:0000256" key="2">
    <source>
        <dbReference type="ARBA" id="ARBA00022448"/>
    </source>
</evidence>
<feature type="compositionally biased region" description="Basic and acidic residues" evidence="5">
    <location>
        <begin position="247"/>
        <end position="261"/>
    </location>
</feature>
<dbReference type="InterPro" id="IPR003439">
    <property type="entry name" value="ABC_transporter-like_ATP-bd"/>
</dbReference>
<dbReference type="InterPro" id="IPR017871">
    <property type="entry name" value="ABC_transporter-like_CS"/>
</dbReference>
<dbReference type="SMART" id="SM00382">
    <property type="entry name" value="AAA"/>
    <property type="match status" value="1"/>
</dbReference>
<evidence type="ECO:0000256" key="5">
    <source>
        <dbReference type="SAM" id="MobiDB-lite"/>
    </source>
</evidence>
<dbReference type="CDD" id="cd03235">
    <property type="entry name" value="ABC_Metallic_Cations"/>
    <property type="match status" value="1"/>
</dbReference>
<reference evidence="8" key="1">
    <citation type="journal article" date="2017" name="Acta Aliment.">
        <title>Plant polysaccharide degrading enzyme system of Thermpbifida cellulosilytica TB100 revealed by de novo genome project data.</title>
        <authorList>
            <person name="Toth A."/>
            <person name="Baka E."/>
            <person name="Luzics S."/>
            <person name="Bata-Vidacs I."/>
            <person name="Nagy I."/>
            <person name="Balint B."/>
            <person name="Herceg R."/>
            <person name="Olasz F."/>
            <person name="Wilk T."/>
            <person name="Nagy T."/>
            <person name="Kriszt B."/>
            <person name="Nagy I."/>
            <person name="Kukolya J."/>
        </authorList>
    </citation>
    <scope>NUCLEOTIDE SEQUENCE [LARGE SCALE GENOMIC DNA]</scope>
    <source>
        <strain evidence="8">TB100</strain>
    </source>
</reference>
<dbReference type="STRING" id="665004.AC529_18765"/>
<evidence type="ECO:0000313" key="7">
    <source>
        <dbReference type="EMBL" id="KUP95222.1"/>
    </source>
</evidence>
<keyword evidence="4 7" id="KW-0067">ATP-binding</keyword>
<dbReference type="PANTHER" id="PTHR42734:SF5">
    <property type="entry name" value="IRON TRANSPORT SYSTEM ATP-BINDING PROTEIN HI_0361-RELATED"/>
    <property type="match status" value="1"/>
</dbReference>
<dbReference type="PATRIC" id="fig|665004.4.peg.154"/>
<evidence type="ECO:0000256" key="1">
    <source>
        <dbReference type="ARBA" id="ARBA00005417"/>
    </source>
</evidence>
<keyword evidence="3" id="KW-0547">Nucleotide-binding</keyword>
<evidence type="ECO:0000256" key="3">
    <source>
        <dbReference type="ARBA" id="ARBA00022741"/>
    </source>
</evidence>
<dbReference type="SUPFAM" id="SSF52540">
    <property type="entry name" value="P-loop containing nucleoside triphosphate hydrolases"/>
    <property type="match status" value="1"/>
</dbReference>
<dbReference type="PROSITE" id="PS50893">
    <property type="entry name" value="ABC_TRANSPORTER_2"/>
    <property type="match status" value="1"/>
</dbReference>
<accession>A0A147KD50</accession>